<dbReference type="EMBL" id="CP007044">
    <property type="protein sequence ID" value="AHG22980.1"/>
    <property type="molecule type" value="Genomic_DNA"/>
</dbReference>
<feature type="transmembrane region" description="Helical" evidence="1">
    <location>
        <begin position="35"/>
        <end position="62"/>
    </location>
</feature>
<keyword evidence="3" id="KW-1185">Reference proteome</keyword>
<gene>
    <name evidence="2" type="ORF">Z042_22945</name>
</gene>
<name>W0LLR0_9GAMM</name>
<reference evidence="2 3" key="2">
    <citation type="submission" date="2015-03" db="EMBL/GenBank/DDBJ databases">
        <authorList>
            <person name="Chan K.-G."/>
        </authorList>
    </citation>
    <scope>NUCLEOTIDE SEQUENCE [LARGE SCALE GENOMIC DNA]</scope>
    <source>
        <strain evidence="2 3">RB-25</strain>
    </source>
</reference>
<keyword evidence="1" id="KW-0472">Membrane</keyword>
<dbReference type="PATRIC" id="fig|1441930.4.peg.4540"/>
<reference evidence="2 3" key="1">
    <citation type="submission" date="2014-01" db="EMBL/GenBank/DDBJ databases">
        <title>Isolation of Serratia multitudinisentens RB-25 from Ex-Landfill site.</title>
        <authorList>
            <person name="Robson E.H.J."/>
        </authorList>
    </citation>
    <scope>NUCLEOTIDE SEQUENCE [LARGE SCALE GENOMIC DNA]</scope>
    <source>
        <strain evidence="2 3">RB-25</strain>
    </source>
</reference>
<dbReference type="Proteomes" id="UP000019030">
    <property type="component" value="Chromosome"/>
</dbReference>
<accession>W0LLR0</accession>
<evidence type="ECO:0000313" key="2">
    <source>
        <dbReference type="EMBL" id="AHG22980.1"/>
    </source>
</evidence>
<keyword evidence="1" id="KW-1133">Transmembrane helix</keyword>
<evidence type="ECO:0000256" key="1">
    <source>
        <dbReference type="SAM" id="Phobius"/>
    </source>
</evidence>
<dbReference type="HOGENOM" id="CLU_2755610_0_0_6"/>
<protein>
    <submittedName>
        <fullName evidence="2">Uncharacterized protein</fullName>
    </submittedName>
</protein>
<dbReference type="KEGG" id="sfo:Z042_22945"/>
<dbReference type="AlphaFoldDB" id="W0LLR0"/>
<evidence type="ECO:0000313" key="3">
    <source>
        <dbReference type="Proteomes" id="UP000019030"/>
    </source>
</evidence>
<sequence length="70" mass="8323">MMITGWIVLYLFMAGYMFYLLWLDEKEIPEEHAYIRCNLLGLLLLAIVWPATCILYLIAYIYDRIVDEDA</sequence>
<keyword evidence="1" id="KW-0812">Transmembrane</keyword>
<feature type="transmembrane region" description="Helical" evidence="1">
    <location>
        <begin position="6"/>
        <end position="23"/>
    </location>
</feature>
<dbReference type="RefSeq" id="WP_024910257.1">
    <property type="nucleotide sequence ID" value="NZ_CP007044.2"/>
</dbReference>
<organism evidence="2 3">
    <name type="scientific">Chania multitudinisentens RB-25</name>
    <dbReference type="NCBI Taxonomy" id="1441930"/>
    <lineage>
        <taxon>Bacteria</taxon>
        <taxon>Pseudomonadati</taxon>
        <taxon>Pseudomonadota</taxon>
        <taxon>Gammaproteobacteria</taxon>
        <taxon>Enterobacterales</taxon>
        <taxon>Yersiniaceae</taxon>
        <taxon>Chania</taxon>
    </lineage>
</organism>
<proteinExistence type="predicted"/>
<dbReference type="STRING" id="1441930.Z042_22945"/>